<dbReference type="Proteomes" id="UP000006620">
    <property type="component" value="Chromosome"/>
</dbReference>
<proteinExistence type="predicted"/>
<dbReference type="EMBL" id="CP002869">
    <property type="protein sequence ID" value="AEI39663.1"/>
    <property type="molecule type" value="Genomic_DNA"/>
</dbReference>
<reference evidence="1 2" key="2">
    <citation type="journal article" date="2013" name="Genome Announc.">
        <title>Genome Sequence of Growth-Improving Paenibacillus mucilaginosus Strain KNP414.</title>
        <authorList>
            <person name="Lu J.J."/>
            <person name="Wang J.F."/>
            <person name="Hu X.F."/>
        </authorList>
    </citation>
    <scope>NUCLEOTIDE SEQUENCE [LARGE SCALE GENOMIC DNA]</scope>
    <source>
        <strain evidence="1 2">KNP414</strain>
    </source>
</reference>
<protein>
    <submittedName>
        <fullName evidence="1">Uncharacterized protein</fullName>
    </submittedName>
</protein>
<gene>
    <name evidence="1" type="ordered locus">KNP414_01095</name>
</gene>
<name>F8FCU1_PAEMK</name>
<evidence type="ECO:0000313" key="1">
    <source>
        <dbReference type="EMBL" id="AEI39663.1"/>
    </source>
</evidence>
<dbReference type="AlphaFoldDB" id="F8FCU1"/>
<accession>F8FCU1</accession>
<evidence type="ECO:0000313" key="2">
    <source>
        <dbReference type="Proteomes" id="UP000006620"/>
    </source>
</evidence>
<sequence>MGMVKQELRQRLLLPVHGMLSVSDRLKDAGHGITRLCYFFVNYFLYLS</sequence>
<reference evidence="2" key="1">
    <citation type="submission" date="2011-06" db="EMBL/GenBank/DDBJ databases">
        <title>Complete genome sequence of Paenibacillus mucilaginosus KNP414.</title>
        <authorList>
            <person name="Wang J."/>
            <person name="Hu S."/>
            <person name="Hu X."/>
            <person name="Zhang B."/>
            <person name="Dong D."/>
            <person name="Zhang S."/>
            <person name="Zhao K."/>
            <person name="Wu D."/>
        </authorList>
    </citation>
    <scope>NUCLEOTIDE SEQUENCE [LARGE SCALE GENOMIC DNA]</scope>
    <source>
        <strain evidence="2">KNP414</strain>
    </source>
</reference>
<organism evidence="1 2">
    <name type="scientific">Paenibacillus mucilaginosus (strain KNP414)</name>
    <dbReference type="NCBI Taxonomy" id="1036673"/>
    <lineage>
        <taxon>Bacteria</taxon>
        <taxon>Bacillati</taxon>
        <taxon>Bacillota</taxon>
        <taxon>Bacilli</taxon>
        <taxon>Bacillales</taxon>
        <taxon>Paenibacillaceae</taxon>
        <taxon>Paenibacillus</taxon>
    </lineage>
</organism>
<dbReference type="HOGENOM" id="CLU_3155695_0_0_9"/>
<dbReference type="KEGG" id="pms:KNP414_01095"/>